<evidence type="ECO:0008006" key="4">
    <source>
        <dbReference type="Google" id="ProtNLM"/>
    </source>
</evidence>
<accession>A0A8K0JF82</accession>
<comment type="caution">
    <text evidence="2">The sequence shown here is derived from an EMBL/GenBank/DDBJ whole genome shotgun (WGS) entry which is preliminary data.</text>
</comment>
<feature type="transmembrane region" description="Helical" evidence="1">
    <location>
        <begin position="12"/>
        <end position="34"/>
    </location>
</feature>
<gene>
    <name evidence="2" type="ORF">FFLO_06301</name>
</gene>
<feature type="transmembrane region" description="Helical" evidence="1">
    <location>
        <begin position="108"/>
        <end position="129"/>
    </location>
</feature>
<keyword evidence="1" id="KW-0812">Transmembrane</keyword>
<keyword evidence="3" id="KW-1185">Reference proteome</keyword>
<dbReference type="Proteomes" id="UP000812966">
    <property type="component" value="Unassembled WGS sequence"/>
</dbReference>
<dbReference type="AlphaFoldDB" id="A0A8K0JF82"/>
<reference evidence="2" key="1">
    <citation type="submission" date="2020-04" db="EMBL/GenBank/DDBJ databases">
        <title>Analysis of mating type loci in Filobasidium floriforme.</title>
        <authorList>
            <person name="Nowrousian M."/>
        </authorList>
    </citation>
    <scope>NUCLEOTIDE SEQUENCE</scope>
    <source>
        <strain evidence="2">CBS 6242</strain>
    </source>
</reference>
<evidence type="ECO:0000256" key="1">
    <source>
        <dbReference type="SAM" id="Phobius"/>
    </source>
</evidence>
<dbReference type="EMBL" id="JABELV010000195">
    <property type="protein sequence ID" value="KAG7528269.1"/>
    <property type="molecule type" value="Genomic_DNA"/>
</dbReference>
<protein>
    <recommendedName>
        <fullName evidence="4">MARVEL domain-containing protein</fullName>
    </recommendedName>
</protein>
<name>A0A8K0JF82_9TREE</name>
<organism evidence="2 3">
    <name type="scientific">Filobasidium floriforme</name>
    <dbReference type="NCBI Taxonomy" id="5210"/>
    <lineage>
        <taxon>Eukaryota</taxon>
        <taxon>Fungi</taxon>
        <taxon>Dikarya</taxon>
        <taxon>Basidiomycota</taxon>
        <taxon>Agaricomycotina</taxon>
        <taxon>Tremellomycetes</taxon>
        <taxon>Filobasidiales</taxon>
        <taxon>Filobasidiaceae</taxon>
        <taxon>Filobasidium</taxon>
    </lineage>
</organism>
<keyword evidence="1" id="KW-0472">Membrane</keyword>
<feature type="transmembrane region" description="Helical" evidence="1">
    <location>
        <begin position="64"/>
        <end position="87"/>
    </location>
</feature>
<sequence>MTATARSTHKSHVALLSTLLLVSLATVGITAGFIEYMNALNVTIPASDFTKYSENDHRYIGAEYFHANGVALAGGLITCLTTLYFLIGNTSSIMLGKSPRATSVALELFFFSVGWILSIVGSALFTSNIRWTSCVGDGFCGFATTTMAFGWLLVAVTTAILGLLAYYGFTNSSSNIDGHPISVWGESTLSRSSRGAEKLELL</sequence>
<keyword evidence="1" id="KW-1133">Transmembrane helix</keyword>
<evidence type="ECO:0000313" key="2">
    <source>
        <dbReference type="EMBL" id="KAG7528269.1"/>
    </source>
</evidence>
<evidence type="ECO:0000313" key="3">
    <source>
        <dbReference type="Proteomes" id="UP000812966"/>
    </source>
</evidence>
<proteinExistence type="predicted"/>
<feature type="transmembrane region" description="Helical" evidence="1">
    <location>
        <begin position="149"/>
        <end position="169"/>
    </location>
</feature>